<comment type="caution">
    <text evidence="2">The sequence shown here is derived from an EMBL/GenBank/DDBJ whole genome shotgun (WGS) entry which is preliminary data.</text>
</comment>
<evidence type="ECO:0000313" key="2">
    <source>
        <dbReference type="EMBL" id="KAL3088474.1"/>
    </source>
</evidence>
<reference evidence="2 3" key="1">
    <citation type="submission" date="2024-10" db="EMBL/GenBank/DDBJ databases">
        <authorList>
            <person name="Kim D."/>
        </authorList>
    </citation>
    <scope>NUCLEOTIDE SEQUENCE [LARGE SCALE GENOMIC DNA]</scope>
    <source>
        <strain evidence="2">Taebaek</strain>
    </source>
</reference>
<dbReference type="AlphaFoldDB" id="A0ABD2JCX7"/>
<dbReference type="EMBL" id="JBICCN010000157">
    <property type="protein sequence ID" value="KAL3088474.1"/>
    <property type="molecule type" value="Genomic_DNA"/>
</dbReference>
<keyword evidence="3" id="KW-1185">Reference proteome</keyword>
<dbReference type="Proteomes" id="UP001620645">
    <property type="component" value="Unassembled WGS sequence"/>
</dbReference>
<evidence type="ECO:0000256" key="1">
    <source>
        <dbReference type="SAM" id="MobiDB-lite"/>
    </source>
</evidence>
<organism evidence="2 3">
    <name type="scientific">Heterodera schachtii</name>
    <name type="common">Sugarbeet cyst nematode worm</name>
    <name type="synonym">Tylenchus schachtii</name>
    <dbReference type="NCBI Taxonomy" id="97005"/>
    <lineage>
        <taxon>Eukaryota</taxon>
        <taxon>Metazoa</taxon>
        <taxon>Ecdysozoa</taxon>
        <taxon>Nematoda</taxon>
        <taxon>Chromadorea</taxon>
        <taxon>Rhabditida</taxon>
        <taxon>Tylenchina</taxon>
        <taxon>Tylenchomorpha</taxon>
        <taxon>Tylenchoidea</taxon>
        <taxon>Heteroderidae</taxon>
        <taxon>Heteroderinae</taxon>
        <taxon>Heterodera</taxon>
    </lineage>
</organism>
<proteinExistence type="predicted"/>
<gene>
    <name evidence="2" type="ORF">niasHS_009925</name>
</gene>
<accession>A0ABD2JCX7</accession>
<name>A0ABD2JCX7_HETSC</name>
<protein>
    <submittedName>
        <fullName evidence="2">Uncharacterized protein</fullName>
    </submittedName>
</protein>
<evidence type="ECO:0000313" key="3">
    <source>
        <dbReference type="Proteomes" id="UP001620645"/>
    </source>
</evidence>
<feature type="region of interest" description="Disordered" evidence="1">
    <location>
        <begin position="1"/>
        <end position="26"/>
    </location>
</feature>
<sequence length="95" mass="10578">MVPSTKQPIYEPHQHQPTAGGDHLHTAPNLHNHNQAICVHGIGGKKLWDLTQHSRARFSDAIDRLNCHRMPLLLLFCCDDISHTPITAISSLSTI</sequence>